<organism evidence="1 2">
    <name type="scientific">Chelonia mydas</name>
    <name type="common">Green sea-turtle</name>
    <name type="synonym">Chelonia agassizi</name>
    <dbReference type="NCBI Taxonomy" id="8469"/>
    <lineage>
        <taxon>Eukaryota</taxon>
        <taxon>Metazoa</taxon>
        <taxon>Chordata</taxon>
        <taxon>Craniata</taxon>
        <taxon>Vertebrata</taxon>
        <taxon>Euteleostomi</taxon>
        <taxon>Archelosauria</taxon>
        <taxon>Testudinata</taxon>
        <taxon>Testudines</taxon>
        <taxon>Cryptodira</taxon>
        <taxon>Durocryptodira</taxon>
        <taxon>Americhelydia</taxon>
        <taxon>Chelonioidea</taxon>
        <taxon>Cheloniidae</taxon>
        <taxon>Chelonia</taxon>
    </lineage>
</organism>
<accession>M7BUJ9</accession>
<gene>
    <name evidence="1" type="ORF">UY3_01985</name>
</gene>
<dbReference type="AlphaFoldDB" id="M7BUJ9"/>
<protein>
    <submittedName>
        <fullName evidence="1">Uncharacterized protein</fullName>
    </submittedName>
</protein>
<evidence type="ECO:0000313" key="1">
    <source>
        <dbReference type="EMBL" id="EMP40859.1"/>
    </source>
</evidence>
<keyword evidence="2" id="KW-1185">Reference proteome</keyword>
<name>M7BUJ9_CHEMY</name>
<dbReference type="Proteomes" id="UP000031443">
    <property type="component" value="Unassembled WGS sequence"/>
</dbReference>
<reference evidence="2" key="1">
    <citation type="journal article" date="2013" name="Nat. Genet.">
        <title>The draft genomes of soft-shell turtle and green sea turtle yield insights into the development and evolution of the turtle-specific body plan.</title>
        <authorList>
            <person name="Wang Z."/>
            <person name="Pascual-Anaya J."/>
            <person name="Zadissa A."/>
            <person name="Li W."/>
            <person name="Niimura Y."/>
            <person name="Huang Z."/>
            <person name="Li C."/>
            <person name="White S."/>
            <person name="Xiong Z."/>
            <person name="Fang D."/>
            <person name="Wang B."/>
            <person name="Ming Y."/>
            <person name="Chen Y."/>
            <person name="Zheng Y."/>
            <person name="Kuraku S."/>
            <person name="Pignatelli M."/>
            <person name="Herrero J."/>
            <person name="Beal K."/>
            <person name="Nozawa M."/>
            <person name="Li Q."/>
            <person name="Wang J."/>
            <person name="Zhang H."/>
            <person name="Yu L."/>
            <person name="Shigenobu S."/>
            <person name="Wang J."/>
            <person name="Liu J."/>
            <person name="Flicek P."/>
            <person name="Searle S."/>
            <person name="Wang J."/>
            <person name="Kuratani S."/>
            <person name="Yin Y."/>
            <person name="Aken B."/>
            <person name="Zhang G."/>
            <person name="Irie N."/>
        </authorList>
    </citation>
    <scope>NUCLEOTIDE SEQUENCE [LARGE SCALE GENOMIC DNA]</scope>
</reference>
<dbReference type="EMBL" id="KB503068">
    <property type="protein sequence ID" value="EMP40859.1"/>
    <property type="molecule type" value="Genomic_DNA"/>
</dbReference>
<sequence>MQCPLCDSAPWLGENGNIASASHDALCSLPHINGKQSSGFRALKLLRVRHNPRSMEPAQLCTPAVSISNASRLLLQYFQSQSRVHREEHSNVLQAALLQAIEKNNSQLLLAVTDQLHSVKSHF</sequence>
<evidence type="ECO:0000313" key="2">
    <source>
        <dbReference type="Proteomes" id="UP000031443"/>
    </source>
</evidence>
<proteinExistence type="predicted"/>